<dbReference type="InterPro" id="IPR040442">
    <property type="entry name" value="Pyrv_kinase-like_dom_sf"/>
</dbReference>
<dbReference type="SUPFAM" id="SSF51621">
    <property type="entry name" value="Phosphoenolpyruvate/pyruvate domain"/>
    <property type="match status" value="1"/>
</dbReference>
<gene>
    <name evidence="2" type="ORF">GCM10008956_28590</name>
</gene>
<dbReference type="EMBL" id="BMQG01000010">
    <property type="protein sequence ID" value="GGM50749.1"/>
    <property type="molecule type" value="Genomic_DNA"/>
</dbReference>
<dbReference type="InterPro" id="IPR039556">
    <property type="entry name" value="ICL/PEPM"/>
</dbReference>
<dbReference type="CDD" id="cd00377">
    <property type="entry name" value="ICL_PEPM"/>
    <property type="match status" value="1"/>
</dbReference>
<keyword evidence="3" id="KW-1185">Reference proteome</keyword>
<dbReference type="PANTHER" id="PTHR42905:SF16">
    <property type="entry name" value="CARBOXYPHOSPHONOENOLPYRUVATE PHOSPHONOMUTASE-LIKE PROTEIN (AFU_ORTHOLOGUE AFUA_5G07230)"/>
    <property type="match status" value="1"/>
</dbReference>
<dbReference type="InterPro" id="IPR015813">
    <property type="entry name" value="Pyrv/PenolPyrv_kinase-like_dom"/>
</dbReference>
<protein>
    <submittedName>
        <fullName evidence="2">Phosphonomutase</fullName>
    </submittedName>
</protein>
<dbReference type="Gene3D" id="3.20.20.60">
    <property type="entry name" value="Phosphoenolpyruvate-binding domains"/>
    <property type="match status" value="1"/>
</dbReference>
<accession>A0A8H9L7Z5</accession>
<dbReference type="Pfam" id="PF13714">
    <property type="entry name" value="PEP_mutase"/>
    <property type="match status" value="1"/>
</dbReference>
<dbReference type="PANTHER" id="PTHR42905">
    <property type="entry name" value="PHOSPHOENOLPYRUVATE CARBOXYLASE"/>
    <property type="match status" value="1"/>
</dbReference>
<name>A0A8H9L7Z5_9DEIO</name>
<sequence length="286" mass="28835">MIRPDHARTLHALHAPAGGGLILPTAWDAASARTLEHAGAPAIGTTSAGIAFALGYPDGQAAPVEDLLDALARLVRATSRPVTADLEGGYAPGPEGVAANVTRALRLGVAGLNLEDAAGTGALRPVEDQTLRLRAARQAADALGVPAYLNARTDTYLAGVGTTPAERFAETVRRGRAYLHAGADSVFVPGLTDPATIRELRAALGGPVSVMLLPGGPGAPTLLRAGASRVSSGPGLMLAALGHTLTLTRDLLGPGTPPATPGPDYAQVQGWFSRPAAGADSSGPGR</sequence>
<comment type="caution">
    <text evidence="2">The sequence shown here is derived from an EMBL/GenBank/DDBJ whole genome shotgun (WGS) entry which is preliminary data.</text>
</comment>
<proteinExistence type="predicted"/>
<dbReference type="Proteomes" id="UP000600547">
    <property type="component" value="Unassembled WGS sequence"/>
</dbReference>
<evidence type="ECO:0000256" key="1">
    <source>
        <dbReference type="SAM" id="MobiDB-lite"/>
    </source>
</evidence>
<dbReference type="GO" id="GO:0003824">
    <property type="term" value="F:catalytic activity"/>
    <property type="evidence" value="ECO:0007669"/>
    <property type="project" value="InterPro"/>
</dbReference>
<dbReference type="RefSeq" id="WP_110828529.1">
    <property type="nucleotide sequence ID" value="NZ_BMQG01000010.1"/>
</dbReference>
<feature type="region of interest" description="Disordered" evidence="1">
    <location>
        <begin position="253"/>
        <end position="286"/>
    </location>
</feature>
<evidence type="ECO:0000313" key="2">
    <source>
        <dbReference type="EMBL" id="GGM50749.1"/>
    </source>
</evidence>
<evidence type="ECO:0000313" key="3">
    <source>
        <dbReference type="Proteomes" id="UP000600547"/>
    </source>
</evidence>
<organism evidence="2 3">
    <name type="scientific">Deinococcus arenae</name>
    <dbReference type="NCBI Taxonomy" id="1452751"/>
    <lineage>
        <taxon>Bacteria</taxon>
        <taxon>Thermotogati</taxon>
        <taxon>Deinococcota</taxon>
        <taxon>Deinococci</taxon>
        <taxon>Deinococcales</taxon>
        <taxon>Deinococcaceae</taxon>
        <taxon>Deinococcus</taxon>
    </lineage>
</organism>
<reference evidence="3" key="1">
    <citation type="journal article" date="2019" name="Int. J. Syst. Evol. Microbiol.">
        <title>The Global Catalogue of Microorganisms (GCM) 10K type strain sequencing project: providing services to taxonomists for standard genome sequencing and annotation.</title>
        <authorList>
            <consortium name="The Broad Institute Genomics Platform"/>
            <consortium name="The Broad Institute Genome Sequencing Center for Infectious Disease"/>
            <person name="Wu L."/>
            <person name="Ma J."/>
        </authorList>
    </citation>
    <scope>NUCLEOTIDE SEQUENCE [LARGE SCALE GENOMIC DNA]</scope>
    <source>
        <strain evidence="3">JCM 31047</strain>
    </source>
</reference>
<dbReference type="AlphaFoldDB" id="A0A8H9L7Z5"/>